<name>A0AAJ0M9U3_9PEZI</name>
<feature type="region of interest" description="Disordered" evidence="1">
    <location>
        <begin position="113"/>
        <end position="148"/>
    </location>
</feature>
<feature type="compositionally biased region" description="Polar residues" evidence="1">
    <location>
        <begin position="1"/>
        <end position="14"/>
    </location>
</feature>
<sequence length="199" mass="21066">MPTTSGDQHLTRATPSKGGGNGCRVSSSAAVGVGSIVIGPITALLRLTRSTQNPRKPLGFSLGLPSACEIEQVNQTGPGGRMACGHVPQRIDISLQPAHPAISLAQRERISMISSQRSGSPSSSSVSRLASRLPVSQPSHSPPAPTSPGHGVNLFMGDFWPLLLIPQLRNNTTYPNCCWWRAPRLPVLQLSLIRLLAVS</sequence>
<feature type="region of interest" description="Disordered" evidence="1">
    <location>
        <begin position="1"/>
        <end position="23"/>
    </location>
</feature>
<evidence type="ECO:0000313" key="4">
    <source>
        <dbReference type="Proteomes" id="UP001275084"/>
    </source>
</evidence>
<protein>
    <submittedName>
        <fullName evidence="3">Uncharacterized protein</fullName>
    </submittedName>
</protein>
<feature type="compositionally biased region" description="Low complexity" evidence="1">
    <location>
        <begin position="113"/>
        <end position="136"/>
    </location>
</feature>
<dbReference type="EMBL" id="JAUIQD010000007">
    <property type="protein sequence ID" value="KAK3344190.1"/>
    <property type="molecule type" value="Genomic_DNA"/>
</dbReference>
<accession>A0AAJ0M9U3</accession>
<evidence type="ECO:0000256" key="1">
    <source>
        <dbReference type="SAM" id="MobiDB-lite"/>
    </source>
</evidence>
<reference evidence="3" key="1">
    <citation type="journal article" date="2023" name="Mol. Phylogenet. Evol.">
        <title>Genome-scale phylogeny and comparative genomics of the fungal order Sordariales.</title>
        <authorList>
            <person name="Hensen N."/>
            <person name="Bonometti L."/>
            <person name="Westerberg I."/>
            <person name="Brannstrom I.O."/>
            <person name="Guillou S."/>
            <person name="Cros-Aarteil S."/>
            <person name="Calhoun S."/>
            <person name="Haridas S."/>
            <person name="Kuo A."/>
            <person name="Mondo S."/>
            <person name="Pangilinan J."/>
            <person name="Riley R."/>
            <person name="LaButti K."/>
            <person name="Andreopoulos B."/>
            <person name="Lipzen A."/>
            <person name="Chen C."/>
            <person name="Yan M."/>
            <person name="Daum C."/>
            <person name="Ng V."/>
            <person name="Clum A."/>
            <person name="Steindorff A."/>
            <person name="Ohm R.A."/>
            <person name="Martin F."/>
            <person name="Silar P."/>
            <person name="Natvig D.O."/>
            <person name="Lalanne C."/>
            <person name="Gautier V."/>
            <person name="Ament-Velasquez S.L."/>
            <person name="Kruys A."/>
            <person name="Hutchinson M.I."/>
            <person name="Powell A.J."/>
            <person name="Barry K."/>
            <person name="Miller A.N."/>
            <person name="Grigoriev I.V."/>
            <person name="Debuchy R."/>
            <person name="Gladieux P."/>
            <person name="Hiltunen Thoren M."/>
            <person name="Johannesson H."/>
        </authorList>
    </citation>
    <scope>NUCLEOTIDE SEQUENCE</scope>
    <source>
        <strain evidence="3">CBS 955.72</strain>
    </source>
</reference>
<reference evidence="3" key="2">
    <citation type="submission" date="2023-06" db="EMBL/GenBank/DDBJ databases">
        <authorList>
            <consortium name="Lawrence Berkeley National Laboratory"/>
            <person name="Haridas S."/>
            <person name="Hensen N."/>
            <person name="Bonometti L."/>
            <person name="Westerberg I."/>
            <person name="Brannstrom I.O."/>
            <person name="Guillou S."/>
            <person name="Cros-Aarteil S."/>
            <person name="Calhoun S."/>
            <person name="Kuo A."/>
            <person name="Mondo S."/>
            <person name="Pangilinan J."/>
            <person name="Riley R."/>
            <person name="Labutti K."/>
            <person name="Andreopoulos B."/>
            <person name="Lipzen A."/>
            <person name="Chen C."/>
            <person name="Yanf M."/>
            <person name="Daum C."/>
            <person name="Ng V."/>
            <person name="Clum A."/>
            <person name="Steindorff A."/>
            <person name="Ohm R."/>
            <person name="Martin F."/>
            <person name="Silar P."/>
            <person name="Natvig D."/>
            <person name="Lalanne C."/>
            <person name="Gautier V."/>
            <person name="Ament-Velasquez S.L."/>
            <person name="Kruys A."/>
            <person name="Hutchinson M.I."/>
            <person name="Powell A.J."/>
            <person name="Barry K."/>
            <person name="Miller A.N."/>
            <person name="Grigoriev I.V."/>
            <person name="Debuchy R."/>
            <person name="Gladieux P."/>
            <person name="Thoren M.H."/>
            <person name="Johannesson H."/>
        </authorList>
    </citation>
    <scope>NUCLEOTIDE SEQUENCE</scope>
    <source>
        <strain evidence="3">CBS 955.72</strain>
    </source>
</reference>
<keyword evidence="2" id="KW-0812">Transmembrane</keyword>
<proteinExistence type="predicted"/>
<keyword evidence="4" id="KW-1185">Reference proteome</keyword>
<organism evidence="3 4">
    <name type="scientific">Lasiosphaeria hispida</name>
    <dbReference type="NCBI Taxonomy" id="260671"/>
    <lineage>
        <taxon>Eukaryota</taxon>
        <taxon>Fungi</taxon>
        <taxon>Dikarya</taxon>
        <taxon>Ascomycota</taxon>
        <taxon>Pezizomycotina</taxon>
        <taxon>Sordariomycetes</taxon>
        <taxon>Sordariomycetidae</taxon>
        <taxon>Sordariales</taxon>
        <taxon>Lasiosphaeriaceae</taxon>
        <taxon>Lasiosphaeria</taxon>
    </lineage>
</organism>
<keyword evidence="2" id="KW-0472">Membrane</keyword>
<comment type="caution">
    <text evidence="3">The sequence shown here is derived from an EMBL/GenBank/DDBJ whole genome shotgun (WGS) entry which is preliminary data.</text>
</comment>
<keyword evidence="2" id="KW-1133">Transmembrane helix</keyword>
<feature type="transmembrane region" description="Helical" evidence="2">
    <location>
        <begin position="25"/>
        <end position="47"/>
    </location>
</feature>
<dbReference type="AlphaFoldDB" id="A0AAJ0M9U3"/>
<dbReference type="Proteomes" id="UP001275084">
    <property type="component" value="Unassembled WGS sequence"/>
</dbReference>
<gene>
    <name evidence="3" type="ORF">B0T25DRAFT_320311</name>
</gene>
<evidence type="ECO:0000313" key="3">
    <source>
        <dbReference type="EMBL" id="KAK3344190.1"/>
    </source>
</evidence>
<evidence type="ECO:0000256" key="2">
    <source>
        <dbReference type="SAM" id="Phobius"/>
    </source>
</evidence>